<dbReference type="PANTHER" id="PTHR31672">
    <property type="entry name" value="BNACNNG10540D PROTEIN"/>
    <property type="match status" value="1"/>
</dbReference>
<dbReference type="InterPro" id="IPR036047">
    <property type="entry name" value="F-box-like_dom_sf"/>
</dbReference>
<sequence>MTIISDLSWELVEEILSRVSITSLTAVGSTCKQWRTPIKDESFTKKHLGKATKECMITMTSEYYFLIDMSQTRFSRHDIKGLSSVKEIEEILSRVSIASLKAVGSTCKRWNALSKDGSFTKKHCGKAIKEEYMISTTRESFMSTTRRFNLHNIKDFPKEIGGMLCRVDISEVVYQCNGLLLLVTKDSSRLVVWNPYLGQTRWIENNHHKSGSYAIGYDNKNYLEVLWLLLELDREEQLAVLSCKCRPDHSQCRLKTYAGGARAPVQSFFIDKEKKIAVVCGIEWVKDDYEERTIMVGEDGYSREMDQIKNAFSYVPSSVQIQ</sequence>
<keyword evidence="2" id="KW-1185">Reference proteome</keyword>
<gene>
    <name evidence="3" type="primary">LOC104767847</name>
</gene>
<dbReference type="Pfam" id="PF07734">
    <property type="entry name" value="FBA_1"/>
    <property type="match status" value="2"/>
</dbReference>
<dbReference type="Pfam" id="PF00646">
    <property type="entry name" value="F-box"/>
    <property type="match status" value="2"/>
</dbReference>
<evidence type="ECO:0000259" key="1">
    <source>
        <dbReference type="SMART" id="SM00256"/>
    </source>
</evidence>
<name>A0ABM0XS09_CAMSA</name>
<reference evidence="2" key="1">
    <citation type="journal article" date="2014" name="Nat. Commun.">
        <title>The emerging biofuel crop Camelina sativa retains a highly undifferentiated hexaploid genome structure.</title>
        <authorList>
            <person name="Kagale S."/>
            <person name="Koh C."/>
            <person name="Nixon J."/>
            <person name="Bollina V."/>
            <person name="Clarke W.E."/>
            <person name="Tuteja R."/>
            <person name="Spillane C."/>
            <person name="Robinson S.J."/>
            <person name="Links M.G."/>
            <person name="Clarke C."/>
            <person name="Higgins E.E."/>
            <person name="Huebert T."/>
            <person name="Sharpe A.G."/>
            <person name="Parkin I.A."/>
        </authorList>
    </citation>
    <scope>NUCLEOTIDE SEQUENCE [LARGE SCALE GENOMIC DNA]</scope>
    <source>
        <strain evidence="2">cv. DH55</strain>
    </source>
</reference>
<evidence type="ECO:0000313" key="3">
    <source>
        <dbReference type="RefSeq" id="XP_010490119.1"/>
    </source>
</evidence>
<proteinExistence type="predicted"/>
<dbReference type="InterPro" id="IPR050796">
    <property type="entry name" value="SCF_F-box_component"/>
</dbReference>
<dbReference type="GeneID" id="104767847"/>
<dbReference type="Proteomes" id="UP000694864">
    <property type="component" value="Chromosome 19"/>
</dbReference>
<feature type="domain" description="F-box" evidence="1">
    <location>
        <begin position="83"/>
        <end position="123"/>
    </location>
</feature>
<evidence type="ECO:0000313" key="2">
    <source>
        <dbReference type="Proteomes" id="UP000694864"/>
    </source>
</evidence>
<accession>A0ABM0XS09</accession>
<dbReference type="SUPFAM" id="SSF81383">
    <property type="entry name" value="F-box domain"/>
    <property type="match status" value="2"/>
</dbReference>
<dbReference type="NCBIfam" id="TIGR01640">
    <property type="entry name" value="F_box_assoc_1"/>
    <property type="match status" value="1"/>
</dbReference>
<feature type="domain" description="F-box" evidence="1">
    <location>
        <begin position="7"/>
        <end position="47"/>
    </location>
</feature>
<organism evidence="2 3">
    <name type="scientific">Camelina sativa</name>
    <name type="common">False flax</name>
    <name type="synonym">Myagrum sativum</name>
    <dbReference type="NCBI Taxonomy" id="90675"/>
    <lineage>
        <taxon>Eukaryota</taxon>
        <taxon>Viridiplantae</taxon>
        <taxon>Streptophyta</taxon>
        <taxon>Embryophyta</taxon>
        <taxon>Tracheophyta</taxon>
        <taxon>Spermatophyta</taxon>
        <taxon>Magnoliopsida</taxon>
        <taxon>eudicotyledons</taxon>
        <taxon>Gunneridae</taxon>
        <taxon>Pentapetalae</taxon>
        <taxon>rosids</taxon>
        <taxon>malvids</taxon>
        <taxon>Brassicales</taxon>
        <taxon>Brassicaceae</taxon>
        <taxon>Camelineae</taxon>
        <taxon>Camelina</taxon>
    </lineage>
</organism>
<reference evidence="3" key="2">
    <citation type="submission" date="2025-08" db="UniProtKB">
        <authorList>
            <consortium name="RefSeq"/>
        </authorList>
    </citation>
    <scope>IDENTIFICATION</scope>
    <source>
        <tissue evidence="3">Leaf</tissue>
    </source>
</reference>
<dbReference type="RefSeq" id="XP_010490119.1">
    <property type="nucleotide sequence ID" value="XM_010491817.1"/>
</dbReference>
<dbReference type="InterPro" id="IPR017451">
    <property type="entry name" value="F-box-assoc_interact_dom"/>
</dbReference>
<dbReference type="Gene3D" id="1.20.1280.50">
    <property type="match status" value="2"/>
</dbReference>
<dbReference type="InterPro" id="IPR001810">
    <property type="entry name" value="F-box_dom"/>
</dbReference>
<dbReference type="PANTHER" id="PTHR31672:SF13">
    <property type="entry name" value="F-BOX PROTEIN CPR30-LIKE"/>
    <property type="match status" value="1"/>
</dbReference>
<dbReference type="InterPro" id="IPR006527">
    <property type="entry name" value="F-box-assoc_dom_typ1"/>
</dbReference>
<protein>
    <submittedName>
        <fullName evidence="3">F-box protein At3g19560</fullName>
    </submittedName>
</protein>
<dbReference type="SMART" id="SM00256">
    <property type="entry name" value="FBOX"/>
    <property type="match status" value="2"/>
</dbReference>